<sequence length="553" mass="63235">MEFIQSAGNLTFTSQAQGLDKSVNTEKIQRSTARYYTLMGDLGSPFVPFQSLDRPNGYPVRLMQAQSFQFDYYYRIHVRPSEIDVGNLTSAQTIRVEIWNAWFNNKTLKTIRGLNAPGITTNGATFPKTYYPLESSFFELVVTQDGPPDIDGRFEFDWDDPIGSTNLRVTGSRVVLIPWCMEAPMKETLEWKTEILESVDGYEQRIRLRKFPRCSLEAQYPLPYRELQLCENLIYGWHTKPFGIPLWSEAQFCGDLARGTMRVPISGAGTQLQAGQNCLIWNSNRRYVTMGIRQILADTVVLDKPLPANIPHAYLSPLMGGRAANASLTRATDGYKGQLQANWNLTRVAAWQAPVPEQFLGDDIYFEKGIIGTSATLLDSTVSSKEVKIDYEVSEPEYFYPNENAHVRRSYNFLTQGLLPLWNIRMFLYRRCGKLRPFWLPTFENNLSLKQEGQLLSTITVKDEGYRQFANKRKHIAIKFMDNRYECYTVNSISQGYGGLVNLTLDRAINKDATTVREISYLGYYRLDSDSVTIEWNTNRVANVQIPILEIKP</sequence>
<evidence type="ECO:0000313" key="1">
    <source>
        <dbReference type="EMBL" id="DAF45690.1"/>
    </source>
</evidence>
<accession>A0A8S5S4R1</accession>
<name>A0A8S5S4R1_9CAUD</name>
<organism evidence="1">
    <name type="scientific">Siphoviridae sp. ctJ7x27</name>
    <dbReference type="NCBI Taxonomy" id="2827835"/>
    <lineage>
        <taxon>Viruses</taxon>
        <taxon>Duplodnaviria</taxon>
        <taxon>Heunggongvirae</taxon>
        <taxon>Uroviricota</taxon>
        <taxon>Caudoviricetes</taxon>
    </lineage>
</organism>
<proteinExistence type="predicted"/>
<protein>
    <submittedName>
        <fullName evidence="1">Uncharacterized protein</fullName>
    </submittedName>
</protein>
<dbReference type="EMBL" id="BK032517">
    <property type="protein sequence ID" value="DAF45690.1"/>
    <property type="molecule type" value="Genomic_DNA"/>
</dbReference>
<reference evidence="1" key="1">
    <citation type="journal article" date="2021" name="Proc. Natl. Acad. Sci. U.S.A.">
        <title>A Catalog of Tens of Thousands of Viruses from Human Metagenomes Reveals Hidden Associations with Chronic Diseases.</title>
        <authorList>
            <person name="Tisza M.J."/>
            <person name="Buck C.B."/>
        </authorList>
    </citation>
    <scope>NUCLEOTIDE SEQUENCE</scope>
    <source>
        <strain evidence="1">CtJ7x27</strain>
    </source>
</reference>